<dbReference type="SMART" id="SM00248">
    <property type="entry name" value="ANK"/>
    <property type="match status" value="3"/>
</dbReference>
<dbReference type="PROSITE" id="PS50297">
    <property type="entry name" value="ANK_REP_REGION"/>
    <property type="match status" value="1"/>
</dbReference>
<dbReference type="Pfam" id="PF12796">
    <property type="entry name" value="Ank_2"/>
    <property type="match status" value="1"/>
</dbReference>
<feature type="region of interest" description="Disordered" evidence="2">
    <location>
        <begin position="490"/>
        <end position="587"/>
    </location>
</feature>
<dbReference type="PANTHER" id="PTHR24361">
    <property type="entry name" value="MITOGEN-ACTIVATED KINASE KINASE KINASE"/>
    <property type="match status" value="1"/>
</dbReference>
<dbReference type="Gene3D" id="1.25.40.20">
    <property type="entry name" value="Ankyrin repeat-containing domain"/>
    <property type="match status" value="1"/>
</dbReference>
<dbReference type="SUPFAM" id="SSF48403">
    <property type="entry name" value="Ankyrin repeat"/>
    <property type="match status" value="1"/>
</dbReference>
<dbReference type="GO" id="GO:0004674">
    <property type="term" value="F:protein serine/threonine kinase activity"/>
    <property type="evidence" value="ECO:0007669"/>
    <property type="project" value="TreeGrafter"/>
</dbReference>
<keyword evidence="5" id="KW-1185">Reference proteome</keyword>
<dbReference type="GO" id="GO:0005524">
    <property type="term" value="F:ATP binding"/>
    <property type="evidence" value="ECO:0007669"/>
    <property type="project" value="InterPro"/>
</dbReference>
<gene>
    <name evidence="4" type="ORF">FZEAL_6761</name>
</gene>
<reference evidence="4" key="1">
    <citation type="journal article" date="2020" name="BMC Genomics">
        <title>Correction to: Identification and distribution of gene clusters required for synthesis of sphingolipid metabolism inhibitors in diverse species of the filamentous fungus Fusarium.</title>
        <authorList>
            <person name="Kim H.S."/>
            <person name="Lohmar J.M."/>
            <person name="Busman M."/>
            <person name="Brown D.W."/>
            <person name="Naumann T.A."/>
            <person name="Divon H.H."/>
            <person name="Lysoe E."/>
            <person name="Uhlig S."/>
            <person name="Proctor R.H."/>
        </authorList>
    </citation>
    <scope>NUCLEOTIDE SEQUENCE</scope>
    <source>
        <strain evidence="4">NRRL 22465</strain>
    </source>
</reference>
<dbReference type="InterPro" id="IPR002110">
    <property type="entry name" value="Ankyrin_rpt"/>
</dbReference>
<evidence type="ECO:0000256" key="2">
    <source>
        <dbReference type="SAM" id="MobiDB-lite"/>
    </source>
</evidence>
<accession>A0A8H4UI52</accession>
<protein>
    <recommendedName>
        <fullName evidence="3">Protein kinase domain-containing protein</fullName>
    </recommendedName>
</protein>
<dbReference type="InterPro" id="IPR053235">
    <property type="entry name" value="Ser_Thr_kinase"/>
</dbReference>
<feature type="compositionally biased region" description="Basic residues" evidence="2">
    <location>
        <begin position="1278"/>
        <end position="1287"/>
    </location>
</feature>
<dbReference type="Gene3D" id="3.10.490.10">
    <property type="entry name" value="Gamma-glutamyl cyclotransferase-like"/>
    <property type="match status" value="1"/>
</dbReference>
<dbReference type="SUPFAM" id="SSF56112">
    <property type="entry name" value="Protein kinase-like (PK-like)"/>
    <property type="match status" value="1"/>
</dbReference>
<dbReference type="InterPro" id="IPR036770">
    <property type="entry name" value="Ankyrin_rpt-contain_sf"/>
</dbReference>
<evidence type="ECO:0000256" key="1">
    <source>
        <dbReference type="PROSITE-ProRule" id="PRU00023"/>
    </source>
</evidence>
<feature type="compositionally biased region" description="Basic and acidic residues" evidence="2">
    <location>
        <begin position="1247"/>
        <end position="1263"/>
    </location>
</feature>
<organism evidence="4 5">
    <name type="scientific">Fusarium zealandicum</name>
    <dbReference type="NCBI Taxonomy" id="1053134"/>
    <lineage>
        <taxon>Eukaryota</taxon>
        <taxon>Fungi</taxon>
        <taxon>Dikarya</taxon>
        <taxon>Ascomycota</taxon>
        <taxon>Pezizomycotina</taxon>
        <taxon>Sordariomycetes</taxon>
        <taxon>Hypocreomycetidae</taxon>
        <taxon>Hypocreales</taxon>
        <taxon>Nectriaceae</taxon>
        <taxon>Fusarium</taxon>
        <taxon>Fusarium staphyleae species complex</taxon>
    </lineage>
</organism>
<dbReference type="Pfam" id="PF00069">
    <property type="entry name" value="Pkinase"/>
    <property type="match status" value="1"/>
</dbReference>
<keyword evidence="1" id="KW-0040">ANK repeat</keyword>
<feature type="region of interest" description="Disordered" evidence="2">
    <location>
        <begin position="1178"/>
        <end position="1287"/>
    </location>
</feature>
<dbReference type="InterPro" id="IPR011009">
    <property type="entry name" value="Kinase-like_dom_sf"/>
</dbReference>
<dbReference type="EMBL" id="JABEYC010000517">
    <property type="protein sequence ID" value="KAF4976583.1"/>
    <property type="molecule type" value="Genomic_DNA"/>
</dbReference>
<evidence type="ECO:0000313" key="4">
    <source>
        <dbReference type="EMBL" id="KAF4976583.1"/>
    </source>
</evidence>
<proteinExistence type="predicted"/>
<dbReference type="InterPro" id="IPR000719">
    <property type="entry name" value="Prot_kinase_dom"/>
</dbReference>
<comment type="caution">
    <text evidence="4">The sequence shown here is derived from an EMBL/GenBank/DDBJ whole genome shotgun (WGS) entry which is preliminary data.</text>
</comment>
<dbReference type="GO" id="GO:0005737">
    <property type="term" value="C:cytoplasm"/>
    <property type="evidence" value="ECO:0007669"/>
    <property type="project" value="TreeGrafter"/>
</dbReference>
<reference evidence="4" key="2">
    <citation type="submission" date="2020-05" db="EMBL/GenBank/DDBJ databases">
        <authorList>
            <person name="Kim H.-S."/>
            <person name="Proctor R.H."/>
            <person name="Brown D.W."/>
        </authorList>
    </citation>
    <scope>NUCLEOTIDE SEQUENCE</scope>
    <source>
        <strain evidence="4">NRRL 22465</strain>
    </source>
</reference>
<dbReference type="Gene3D" id="1.10.510.10">
    <property type="entry name" value="Transferase(Phosphotransferase) domain 1"/>
    <property type="match status" value="1"/>
</dbReference>
<dbReference type="PROSITE" id="PS50088">
    <property type="entry name" value="ANK_REPEAT"/>
    <property type="match status" value="1"/>
</dbReference>
<feature type="region of interest" description="Disordered" evidence="2">
    <location>
        <begin position="603"/>
        <end position="623"/>
    </location>
</feature>
<dbReference type="PROSITE" id="PS50011">
    <property type="entry name" value="PROTEIN_KINASE_DOM"/>
    <property type="match status" value="1"/>
</dbReference>
<dbReference type="InterPro" id="IPR008271">
    <property type="entry name" value="Ser/Thr_kinase_AS"/>
</dbReference>
<feature type="repeat" description="ANK" evidence="1">
    <location>
        <begin position="970"/>
        <end position="999"/>
    </location>
</feature>
<dbReference type="OrthoDB" id="248923at2759"/>
<feature type="domain" description="Protein kinase" evidence="3">
    <location>
        <begin position="185"/>
        <end position="469"/>
    </location>
</feature>
<dbReference type="SMART" id="SM00220">
    <property type="entry name" value="S_TKc"/>
    <property type="match status" value="1"/>
</dbReference>
<evidence type="ECO:0000259" key="3">
    <source>
        <dbReference type="PROSITE" id="PS50011"/>
    </source>
</evidence>
<dbReference type="CDD" id="cd00180">
    <property type="entry name" value="PKc"/>
    <property type="match status" value="1"/>
</dbReference>
<name>A0A8H4UI52_9HYPO</name>
<sequence>MARHYRRPYYETLLGDEQVSLDVPKSLPPPNLCNTNCPKPTQAFSKKQKRILPEEVFRAGLAKWLPQPNDPLLDKRVIRDAVFAQISECLSDFGKYEWSLRPRTFALLWMLGIPEKMDAFVSEERTDHYLPYNDGNLPDVIKGSTLRFKFLGLQSIVRCLRGSDLAELEEGNKHIHFPGKAEAYFHFLENLGNGRFARVDKVYSRNTLKTYALKQIRRGQSVLEDKDRLAAFEKELNALKTISHRHVVKLVGSYTDSHDLGLVMRPVADTDLHQYLESRDIDPGVRKKSLRCFFGCLVTALAYVHKKNIRHKDIKPNNILVKSGQVLLADFGTSRICLDGHLTTNGNSKAGTPRYWAPEVMDEADRNTASDIWSLGCVFLEMATALFGYTHNDMLDFYSQHGNEVSLKICLNPTATRLWILKLRGSGAGPDSSILDWTESMLQEKAADRPTAAQIRSRILDAETDFDYICNHCASEDGIEQSESLASGTMMSTGVPAEGEPEKQDESPMAQNDSSTASDHTEIIGESSAPGPEIPIPKVSDHQLPNIEAEPEMAKTKQQSEAPPSEPLKSAQAKPKQPEKKKVTWALEEDDDEVIELDPGDALRAFPGTQRFTGLPKDQRPEPKLAHQFPPDDPFSQQETFIPPEPIKPPPFYKRDCLPLPQASLVPSYLLAGTNHLSQDELSGMSDDPATSNLFVYGRLMFPSVLHAVATRSLKGAYSPDLQRRLALSSDDWEKANVSVQRASEMMTPAVLSGYTRWQPREFDCPVIEKCVQGGREQQDRSRGMSTSGSNPNGVVGFLITGLRREAVRYLDLLLATTERNLYRMEAATPTTKHSDGSELDSMLQRHSVQVQVEDDAGNLAKVHAHTYVWKHGPMKRGTTFFTQGGSGFTISDSPWNENNFVHSKMFQGLLDSSSSSRKEEQEIANRIKISYALVGDHLCRAVLAHDARELEHLLDNGWHANSPCRVYGSPLQASVVVGNEDMVKLLIDHGADVNAQGGLYGAPIIAAAFAARKSITRLLLHNGASVFATHPLHANALYQAVGHSDYAIAEMLLEHAAWLIEDWGEVRDLVEETGDKEIQSLLREYDVRDLHRRYRLRFPNTRLTRKEERPSWGQIAGVVFRKGAAVQSMAGNWRGRKGVAVVVAALNAGASTDILSSLRKTVGPLQAVVLALRKSDEMSELRHQKSNKASVARDDEEDRSSSEEEFTPGESDEDGKGTQRQRKQPQDTQGKRKTSGRQSYKHRERRTGWGRDKPKGRSEFKVTDPFGSFSFEMASKGNRRYRRPER</sequence>
<feature type="compositionally biased region" description="Basic residues" evidence="2">
    <location>
        <begin position="1232"/>
        <end position="1246"/>
    </location>
</feature>
<dbReference type="Proteomes" id="UP000635477">
    <property type="component" value="Unassembled WGS sequence"/>
</dbReference>
<feature type="compositionally biased region" description="Polar residues" evidence="2">
    <location>
        <begin position="509"/>
        <end position="518"/>
    </location>
</feature>
<evidence type="ECO:0000313" key="5">
    <source>
        <dbReference type="Proteomes" id="UP000635477"/>
    </source>
</evidence>
<dbReference type="PROSITE" id="PS00108">
    <property type="entry name" value="PROTEIN_KINASE_ST"/>
    <property type="match status" value="1"/>
</dbReference>
<feature type="compositionally biased region" description="Acidic residues" evidence="2">
    <location>
        <begin position="1195"/>
        <end position="1214"/>
    </location>
</feature>